<dbReference type="CDD" id="cd20293">
    <property type="entry name" value="cupin_HutD_N"/>
    <property type="match status" value="1"/>
</dbReference>
<evidence type="ECO:0000313" key="2">
    <source>
        <dbReference type="Proteomes" id="UP000237839"/>
    </source>
</evidence>
<dbReference type="Gene3D" id="2.60.120.10">
    <property type="entry name" value="Jelly Rolls"/>
    <property type="match status" value="1"/>
</dbReference>
<name>A0A2S9GT74_9BURK</name>
<dbReference type="PANTHER" id="PTHR37943:SF1">
    <property type="entry name" value="PROTEIN VES"/>
    <property type="match status" value="1"/>
</dbReference>
<proteinExistence type="predicted"/>
<dbReference type="AlphaFoldDB" id="A0A2S9GT74"/>
<dbReference type="RefSeq" id="WP_105534119.1">
    <property type="nucleotide sequence ID" value="NZ_PUGF01000033.1"/>
</dbReference>
<evidence type="ECO:0000313" key="1">
    <source>
        <dbReference type="EMBL" id="PRC90896.1"/>
    </source>
</evidence>
<dbReference type="EMBL" id="PUGF01000033">
    <property type="protein sequence ID" value="PRC90896.1"/>
    <property type="molecule type" value="Genomic_DNA"/>
</dbReference>
<dbReference type="InterPro" id="IPR014710">
    <property type="entry name" value="RmlC-like_jellyroll"/>
</dbReference>
<protein>
    <recommendedName>
        <fullName evidence="3">HutD</fullName>
    </recommendedName>
</protein>
<dbReference type="OrthoDB" id="9800082at2"/>
<gene>
    <name evidence="1" type="ORF">S2091_4389</name>
</gene>
<reference evidence="1 2" key="1">
    <citation type="submission" date="2018-02" db="EMBL/GenBank/DDBJ databases">
        <title>Solimicrobium silvestre gen. nov., sp. nov., isolated from alpine forest soil.</title>
        <authorList>
            <person name="Margesin R."/>
            <person name="Albuquerque L."/>
            <person name="Zhang D.-C."/>
            <person name="Froufe H.J.C."/>
            <person name="Severino R."/>
            <person name="Roxo I."/>
            <person name="Egas C."/>
            <person name="Da Costa M.S."/>
        </authorList>
    </citation>
    <scope>NUCLEOTIDE SEQUENCE [LARGE SCALE GENOMIC DNA]</scope>
    <source>
        <strain evidence="1 2">S20-91</strain>
    </source>
</reference>
<dbReference type="PANTHER" id="PTHR37943">
    <property type="entry name" value="PROTEIN VES"/>
    <property type="match status" value="1"/>
</dbReference>
<dbReference type="Proteomes" id="UP000237839">
    <property type="component" value="Unassembled WGS sequence"/>
</dbReference>
<sequence length="203" mass="22078">MKKLSPADYRSMPWKNGAGTTIEIAVFPEHAKLEDFIWRVSRAQVVSDGGFSHFAGIDRSLALLQGSGMRLSVNEFSLKVDAENNIAIFAGDAATHAELINGAISDFNLMSRRSICSHKLNHWVGAATRQLPVGAVLLYCAQGSGQLRGKNTTYDLDLHEDETLQFSSTEEVNEYTLHSTAGSSFYCVQITMNGDSNANSTVG</sequence>
<keyword evidence="2" id="KW-1185">Reference proteome</keyword>
<dbReference type="SUPFAM" id="SSF51182">
    <property type="entry name" value="RmlC-like cupins"/>
    <property type="match status" value="1"/>
</dbReference>
<dbReference type="InterPro" id="IPR010282">
    <property type="entry name" value="Uncharacterised_HutD/Ves"/>
</dbReference>
<comment type="caution">
    <text evidence="1">The sequence shown here is derived from an EMBL/GenBank/DDBJ whole genome shotgun (WGS) entry which is preliminary data.</text>
</comment>
<organism evidence="1 2">
    <name type="scientific">Solimicrobium silvestre</name>
    <dbReference type="NCBI Taxonomy" id="2099400"/>
    <lineage>
        <taxon>Bacteria</taxon>
        <taxon>Pseudomonadati</taxon>
        <taxon>Pseudomonadota</taxon>
        <taxon>Betaproteobacteria</taxon>
        <taxon>Burkholderiales</taxon>
        <taxon>Oxalobacteraceae</taxon>
        <taxon>Solimicrobium</taxon>
    </lineage>
</organism>
<evidence type="ECO:0008006" key="3">
    <source>
        <dbReference type="Google" id="ProtNLM"/>
    </source>
</evidence>
<dbReference type="InterPro" id="IPR011051">
    <property type="entry name" value="RmlC_Cupin_sf"/>
</dbReference>
<accession>A0A2S9GT74</accession>
<dbReference type="Pfam" id="PF05962">
    <property type="entry name" value="HutD"/>
    <property type="match status" value="1"/>
</dbReference>